<organism evidence="1 2">
    <name type="scientific">Caenimonas koreensis DSM 17982</name>
    <dbReference type="NCBI Taxonomy" id="1121255"/>
    <lineage>
        <taxon>Bacteria</taxon>
        <taxon>Pseudomonadati</taxon>
        <taxon>Pseudomonadota</taxon>
        <taxon>Betaproteobacteria</taxon>
        <taxon>Burkholderiales</taxon>
        <taxon>Comamonadaceae</taxon>
        <taxon>Caenimonas</taxon>
    </lineage>
</organism>
<dbReference type="Proteomes" id="UP000487350">
    <property type="component" value="Unassembled WGS sequence"/>
</dbReference>
<sequence>MLDLGINSESISYEVALEVLGQSRQPFMQAIHDERRKVAPSQALIAYCEARLKAIDELQESLQPADRTTIERILSKSDPVFRA</sequence>
<evidence type="ECO:0000313" key="2">
    <source>
        <dbReference type="Proteomes" id="UP000487350"/>
    </source>
</evidence>
<dbReference type="RefSeq" id="WP_323741016.1">
    <property type="nucleotide sequence ID" value="NZ_WJBU01000023.1"/>
</dbReference>
<evidence type="ECO:0000313" key="1">
    <source>
        <dbReference type="EMBL" id="MRD49350.1"/>
    </source>
</evidence>
<gene>
    <name evidence="1" type="ORF">GHT07_18905</name>
</gene>
<reference evidence="1 2" key="1">
    <citation type="submission" date="2019-11" db="EMBL/GenBank/DDBJ databases">
        <title>Caenimonas koreensis gen. nov., sp. nov., isolated from activated sludge.</title>
        <authorList>
            <person name="Seung H.R."/>
        </authorList>
    </citation>
    <scope>NUCLEOTIDE SEQUENCE [LARGE SCALE GENOMIC DNA]</scope>
    <source>
        <strain evidence="1 2">EMB320</strain>
    </source>
</reference>
<keyword evidence="2" id="KW-1185">Reference proteome</keyword>
<dbReference type="AlphaFoldDB" id="A0A844AXS9"/>
<dbReference type="EMBL" id="WJBU01000023">
    <property type="protein sequence ID" value="MRD49350.1"/>
    <property type="molecule type" value="Genomic_DNA"/>
</dbReference>
<accession>A0A844AXS9</accession>
<protein>
    <submittedName>
        <fullName evidence="1">Antitoxin</fullName>
    </submittedName>
</protein>
<comment type="caution">
    <text evidence="1">The sequence shown here is derived from an EMBL/GenBank/DDBJ whole genome shotgun (WGS) entry which is preliminary data.</text>
</comment>
<proteinExistence type="predicted"/>
<name>A0A844AXS9_9BURK</name>